<feature type="compositionally biased region" description="Basic and acidic residues" evidence="2">
    <location>
        <begin position="87"/>
        <end position="108"/>
    </location>
</feature>
<reference evidence="3" key="1">
    <citation type="submission" date="2023-07" db="EMBL/GenBank/DDBJ databases">
        <authorList>
            <consortium name="CYATHOMIX"/>
        </authorList>
    </citation>
    <scope>NUCLEOTIDE SEQUENCE</scope>
    <source>
        <strain evidence="3">N/A</strain>
    </source>
</reference>
<evidence type="ECO:0000313" key="3">
    <source>
        <dbReference type="EMBL" id="CAJ0594429.1"/>
    </source>
</evidence>
<organism evidence="3 4">
    <name type="scientific">Cylicocyclus nassatus</name>
    <name type="common">Nematode worm</name>
    <dbReference type="NCBI Taxonomy" id="53992"/>
    <lineage>
        <taxon>Eukaryota</taxon>
        <taxon>Metazoa</taxon>
        <taxon>Ecdysozoa</taxon>
        <taxon>Nematoda</taxon>
        <taxon>Chromadorea</taxon>
        <taxon>Rhabditida</taxon>
        <taxon>Rhabditina</taxon>
        <taxon>Rhabditomorpha</taxon>
        <taxon>Strongyloidea</taxon>
        <taxon>Strongylidae</taxon>
        <taxon>Cylicocyclus</taxon>
    </lineage>
</organism>
<proteinExistence type="predicted"/>
<keyword evidence="4" id="KW-1185">Reference proteome</keyword>
<feature type="coiled-coil region" evidence="1">
    <location>
        <begin position="142"/>
        <end position="169"/>
    </location>
</feature>
<dbReference type="AlphaFoldDB" id="A0AA36GLS9"/>
<sequence>MEELNNLTFERLQYVSEFANLAVQLENQLASVRSSMSKARTLRGVVLSHLFNIDVQTLVPTSRVTFDGEKFTLVDQATGQDDDETDDKIRQRKGEQKTEHVEEEQTKAKEVPTFRPFGILEPTPAKEARKSMHTVLQIVCELASVQSKIKKLDERIIALKGNLKEDEQVWTKFEEVVKI</sequence>
<gene>
    <name evidence="3" type="ORF">CYNAS_LOCUS6412</name>
</gene>
<comment type="caution">
    <text evidence="3">The sequence shown here is derived from an EMBL/GenBank/DDBJ whole genome shotgun (WGS) entry which is preliminary data.</text>
</comment>
<keyword evidence="1" id="KW-0175">Coiled coil</keyword>
<evidence type="ECO:0000256" key="1">
    <source>
        <dbReference type="SAM" id="Coils"/>
    </source>
</evidence>
<evidence type="ECO:0000313" key="4">
    <source>
        <dbReference type="Proteomes" id="UP001176961"/>
    </source>
</evidence>
<evidence type="ECO:0000256" key="2">
    <source>
        <dbReference type="SAM" id="MobiDB-lite"/>
    </source>
</evidence>
<feature type="region of interest" description="Disordered" evidence="2">
    <location>
        <begin position="77"/>
        <end position="108"/>
    </location>
</feature>
<protein>
    <submittedName>
        <fullName evidence="3">Uncharacterized protein</fullName>
    </submittedName>
</protein>
<name>A0AA36GLS9_CYLNA</name>
<dbReference type="EMBL" id="CATQJL010000112">
    <property type="protein sequence ID" value="CAJ0594429.1"/>
    <property type="molecule type" value="Genomic_DNA"/>
</dbReference>
<accession>A0AA36GLS9</accession>
<dbReference type="Proteomes" id="UP001176961">
    <property type="component" value="Unassembled WGS sequence"/>
</dbReference>